<dbReference type="InterPro" id="IPR052524">
    <property type="entry name" value="MFS_Cyanate_Porter"/>
</dbReference>
<sequence length="388" mass="40781">MTTALRLIAPWRMIAGILLIAATLRASFTGLAPLLDQVSNQFALSATQTGILTTLPLFAFAIISPLVARFSRYFGPERSLVTALLIICAGILLRSSGNLWGLYVGTVLIGAGIAVGNVLLPGLIKRDFPGSIPRLTGAYSLTMGVAAGLGSAAMVPLAIRFGWQGALVCLMIFPILALAMWWDQVGKGTQTTHVRQTTNSAPRIWSSSLAWFITLFLGINSLIYYVVIGWLPIILTDAGYSEIQAGSLHGLMQLACAVPGLLIGVVISRMRDQRAIAAGVSLLCTFSLAGLWFFPSAASIWVCLFGFGSGATMILGLSFIGLKTSTAHEAASLSGMAQSVGYLLAAFGPPLAGNAHTFTHSWAWPVLGCAMLGVVMAILGTVAGKAHQ</sequence>
<keyword evidence="2 4" id="KW-1133">Transmembrane helix</keyword>
<dbReference type="STRING" id="1691903.A9B99_18530"/>
<dbReference type="Pfam" id="PF07690">
    <property type="entry name" value="MFS_1"/>
    <property type="match status" value="1"/>
</dbReference>
<feature type="transmembrane region" description="Helical" evidence="4">
    <location>
        <begin position="136"/>
        <end position="155"/>
    </location>
</feature>
<evidence type="ECO:0000313" key="6">
    <source>
        <dbReference type="Proteomes" id="UP000078225"/>
    </source>
</evidence>
<evidence type="ECO:0000256" key="3">
    <source>
        <dbReference type="ARBA" id="ARBA00023136"/>
    </source>
</evidence>
<feature type="transmembrane region" description="Helical" evidence="4">
    <location>
        <begin position="209"/>
        <end position="231"/>
    </location>
</feature>
<feature type="transmembrane region" description="Helical" evidence="4">
    <location>
        <begin position="251"/>
        <end position="268"/>
    </location>
</feature>
<feature type="transmembrane region" description="Helical" evidence="4">
    <location>
        <begin position="50"/>
        <end position="68"/>
    </location>
</feature>
<dbReference type="GO" id="GO:0022857">
    <property type="term" value="F:transmembrane transporter activity"/>
    <property type="evidence" value="ECO:0007669"/>
    <property type="project" value="InterPro"/>
</dbReference>
<dbReference type="AlphaFoldDB" id="A0A1B7L713"/>
<feature type="transmembrane region" description="Helical" evidence="4">
    <location>
        <begin position="275"/>
        <end position="293"/>
    </location>
</feature>
<feature type="transmembrane region" description="Helical" evidence="4">
    <location>
        <begin position="299"/>
        <end position="320"/>
    </location>
</feature>
<feature type="transmembrane region" description="Helical" evidence="4">
    <location>
        <begin position="362"/>
        <end position="383"/>
    </location>
</feature>
<feature type="transmembrane region" description="Helical" evidence="4">
    <location>
        <begin position="332"/>
        <end position="350"/>
    </location>
</feature>
<evidence type="ECO:0008006" key="7">
    <source>
        <dbReference type="Google" id="ProtNLM"/>
    </source>
</evidence>
<evidence type="ECO:0000313" key="5">
    <source>
        <dbReference type="EMBL" id="OAT78137.1"/>
    </source>
</evidence>
<reference evidence="6" key="1">
    <citation type="submission" date="2016-05" db="EMBL/GenBank/DDBJ databases">
        <authorList>
            <person name="Behera P."/>
            <person name="Vaishampayan P."/>
            <person name="Singh N."/>
            <person name="Raina V."/>
            <person name="Suar M."/>
            <person name="Pattnaik A."/>
            <person name="Rastogi G."/>
        </authorList>
    </citation>
    <scope>NUCLEOTIDE SEQUENCE [LARGE SCALE GENOMIC DNA]</scope>
    <source>
        <strain evidence="6">MP23</strain>
    </source>
</reference>
<name>A0A1B7L713_9ENTR</name>
<evidence type="ECO:0000256" key="2">
    <source>
        <dbReference type="ARBA" id="ARBA00022989"/>
    </source>
</evidence>
<feature type="transmembrane region" description="Helical" evidence="4">
    <location>
        <begin position="161"/>
        <end position="182"/>
    </location>
</feature>
<keyword evidence="1 4" id="KW-0812">Transmembrane</keyword>
<dbReference type="PANTHER" id="PTHR23523">
    <property type="match status" value="1"/>
</dbReference>
<dbReference type="Gene3D" id="1.20.1250.20">
    <property type="entry name" value="MFS general substrate transporter like domains"/>
    <property type="match status" value="1"/>
</dbReference>
<dbReference type="EMBL" id="LYRP01000002">
    <property type="protein sequence ID" value="OAT78137.1"/>
    <property type="molecule type" value="Genomic_DNA"/>
</dbReference>
<dbReference type="SUPFAM" id="SSF103473">
    <property type="entry name" value="MFS general substrate transporter"/>
    <property type="match status" value="1"/>
</dbReference>
<feature type="transmembrane region" description="Helical" evidence="4">
    <location>
        <begin position="80"/>
        <end position="96"/>
    </location>
</feature>
<protein>
    <recommendedName>
        <fullName evidence="7">MFS transporter</fullName>
    </recommendedName>
</protein>
<proteinExistence type="predicted"/>
<keyword evidence="3 4" id="KW-0472">Membrane</keyword>
<evidence type="ECO:0000256" key="1">
    <source>
        <dbReference type="ARBA" id="ARBA00022692"/>
    </source>
</evidence>
<evidence type="ECO:0000256" key="4">
    <source>
        <dbReference type="SAM" id="Phobius"/>
    </source>
</evidence>
<dbReference type="PANTHER" id="PTHR23523:SF2">
    <property type="entry name" value="2-NITROIMIDAZOLE TRANSPORTER"/>
    <property type="match status" value="1"/>
</dbReference>
<dbReference type="RefSeq" id="WP_064595773.1">
    <property type="nucleotide sequence ID" value="NZ_CP134782.1"/>
</dbReference>
<feature type="transmembrane region" description="Helical" evidence="4">
    <location>
        <begin position="102"/>
        <end position="124"/>
    </location>
</feature>
<keyword evidence="6" id="KW-1185">Reference proteome</keyword>
<accession>A0A1B7L713</accession>
<dbReference type="OrthoDB" id="5317164at2"/>
<comment type="caution">
    <text evidence="5">The sequence shown here is derived from an EMBL/GenBank/DDBJ whole genome shotgun (WGS) entry which is preliminary data.</text>
</comment>
<organism evidence="5 6">
    <name type="scientific">Mangrovibacter phragmitis</name>
    <dbReference type="NCBI Taxonomy" id="1691903"/>
    <lineage>
        <taxon>Bacteria</taxon>
        <taxon>Pseudomonadati</taxon>
        <taxon>Pseudomonadota</taxon>
        <taxon>Gammaproteobacteria</taxon>
        <taxon>Enterobacterales</taxon>
        <taxon>Enterobacteriaceae</taxon>
        <taxon>Mangrovibacter</taxon>
    </lineage>
</organism>
<dbReference type="Proteomes" id="UP000078225">
    <property type="component" value="Unassembled WGS sequence"/>
</dbReference>
<dbReference type="InterPro" id="IPR011701">
    <property type="entry name" value="MFS"/>
</dbReference>
<gene>
    <name evidence="5" type="ORF">A9B99_18530</name>
</gene>
<dbReference type="InterPro" id="IPR036259">
    <property type="entry name" value="MFS_trans_sf"/>
</dbReference>